<dbReference type="STRING" id="1005944.SAMN05192576_1405"/>
<dbReference type="AlphaFoldDB" id="A0A1G9XL43"/>
<dbReference type="Pfam" id="PF10861">
    <property type="entry name" value="DUF2784"/>
    <property type="match status" value="1"/>
</dbReference>
<dbReference type="OrthoDB" id="370375at2"/>
<protein>
    <recommendedName>
        <fullName evidence="4">DUF2784 domain-containing protein</fullName>
    </recommendedName>
</protein>
<sequence>MHRLVAAFAWTLHILFVAFAVLGGFLAWVLPWVVLPHLASALWGARMAIWRPRCPLSIVENWGRVGAGREGLHDEGFVAHYFEGRLYPKTWARRIELLVSTLVLGSWLGFALR</sequence>
<keyword evidence="1" id="KW-0472">Membrane</keyword>
<keyword evidence="3" id="KW-1185">Reference proteome</keyword>
<name>A0A1G9XL43_9ACTN</name>
<reference evidence="3" key="1">
    <citation type="submission" date="2016-10" db="EMBL/GenBank/DDBJ databases">
        <authorList>
            <person name="Varghese N."/>
            <person name="Submissions S."/>
        </authorList>
    </citation>
    <scope>NUCLEOTIDE SEQUENCE [LARGE SCALE GENOMIC DNA]</scope>
    <source>
        <strain evidence="3">CGMCC 1.11147</strain>
    </source>
</reference>
<dbReference type="EMBL" id="FNIC01000001">
    <property type="protein sequence ID" value="SDM97478.1"/>
    <property type="molecule type" value="Genomic_DNA"/>
</dbReference>
<keyword evidence="1" id="KW-0812">Transmembrane</keyword>
<evidence type="ECO:0000313" key="3">
    <source>
        <dbReference type="Proteomes" id="UP000199004"/>
    </source>
</evidence>
<evidence type="ECO:0008006" key="4">
    <source>
        <dbReference type="Google" id="ProtNLM"/>
    </source>
</evidence>
<dbReference type="RefSeq" id="WP_091023011.1">
    <property type="nucleotide sequence ID" value="NZ_BKAE01000001.1"/>
</dbReference>
<dbReference type="Proteomes" id="UP000199004">
    <property type="component" value="Unassembled WGS sequence"/>
</dbReference>
<feature type="transmembrane region" description="Helical" evidence="1">
    <location>
        <begin position="95"/>
        <end position="112"/>
    </location>
</feature>
<gene>
    <name evidence="2" type="ORF">SAMN05192576_1405</name>
</gene>
<evidence type="ECO:0000256" key="1">
    <source>
        <dbReference type="SAM" id="Phobius"/>
    </source>
</evidence>
<keyword evidence="1" id="KW-1133">Transmembrane helix</keyword>
<proteinExistence type="predicted"/>
<organism evidence="2 3">
    <name type="scientific">Nocardioides szechwanensis</name>
    <dbReference type="NCBI Taxonomy" id="1005944"/>
    <lineage>
        <taxon>Bacteria</taxon>
        <taxon>Bacillati</taxon>
        <taxon>Actinomycetota</taxon>
        <taxon>Actinomycetes</taxon>
        <taxon>Propionibacteriales</taxon>
        <taxon>Nocardioidaceae</taxon>
        <taxon>Nocardioides</taxon>
    </lineage>
</organism>
<dbReference type="InterPro" id="IPR021218">
    <property type="entry name" value="DUF2784"/>
</dbReference>
<accession>A0A1G9XL43</accession>
<evidence type="ECO:0000313" key="2">
    <source>
        <dbReference type="EMBL" id="SDM97478.1"/>
    </source>
</evidence>